<name>A0ABR7HKV9_9FIRM</name>
<organism evidence="1 2">
    <name type="scientific">Ruminococcus intestinalis</name>
    <dbReference type="NCBI Taxonomy" id="2763066"/>
    <lineage>
        <taxon>Bacteria</taxon>
        <taxon>Bacillati</taxon>
        <taxon>Bacillota</taxon>
        <taxon>Clostridia</taxon>
        <taxon>Eubacteriales</taxon>
        <taxon>Oscillospiraceae</taxon>
        <taxon>Ruminococcus</taxon>
    </lineage>
</organism>
<accession>A0ABR7HKV9</accession>
<gene>
    <name evidence="1" type="ORF">H8R91_06485</name>
</gene>
<evidence type="ECO:0000313" key="2">
    <source>
        <dbReference type="Proteomes" id="UP000636755"/>
    </source>
</evidence>
<dbReference type="RefSeq" id="WP_186935333.1">
    <property type="nucleotide sequence ID" value="NZ_JACOPS010000002.1"/>
</dbReference>
<sequence length="228" mass="25327">MNSSILTAIESLCDDIATNTNPDENKKRAEAVVSLAFAGVFTPSEYEDEYEDDENEQATAPAISGKVPQAGTRFGYNGIEFVVLGEEQGGVLAVVAERLKKEMPFDENNCNDWRGSTLREYLNGEYLKKFNKGDLLPFVSDLTSDNGMTDYGTSEDYIALLSDNLYRKYHKFVPKYDTRVWTITPWSCVPGYAYTERSVTTSGALINSCAYAAYGVAPACIFNPKIFE</sequence>
<protein>
    <recommendedName>
        <fullName evidence="3">DUF1566 domain-containing protein</fullName>
    </recommendedName>
</protein>
<comment type="caution">
    <text evidence="1">The sequence shown here is derived from an EMBL/GenBank/DDBJ whole genome shotgun (WGS) entry which is preliminary data.</text>
</comment>
<proteinExistence type="predicted"/>
<dbReference type="Proteomes" id="UP000636755">
    <property type="component" value="Unassembled WGS sequence"/>
</dbReference>
<evidence type="ECO:0000313" key="1">
    <source>
        <dbReference type="EMBL" id="MBC5728168.1"/>
    </source>
</evidence>
<reference evidence="1 2" key="1">
    <citation type="submission" date="2020-08" db="EMBL/GenBank/DDBJ databases">
        <title>Genome public.</title>
        <authorList>
            <person name="Liu C."/>
            <person name="Sun Q."/>
        </authorList>
    </citation>
    <scope>NUCLEOTIDE SEQUENCE [LARGE SCALE GENOMIC DNA]</scope>
    <source>
        <strain evidence="1 2">NSJ-71</strain>
    </source>
</reference>
<evidence type="ECO:0008006" key="3">
    <source>
        <dbReference type="Google" id="ProtNLM"/>
    </source>
</evidence>
<dbReference type="EMBL" id="JACOPS010000002">
    <property type="protein sequence ID" value="MBC5728168.1"/>
    <property type="molecule type" value="Genomic_DNA"/>
</dbReference>
<keyword evidence="2" id="KW-1185">Reference proteome</keyword>